<evidence type="ECO:0000313" key="1">
    <source>
        <dbReference type="EMBL" id="MBC8361999.1"/>
    </source>
</evidence>
<comment type="caution">
    <text evidence="1">The sequence shown here is derived from an EMBL/GenBank/DDBJ whole genome shotgun (WGS) entry which is preliminary data.</text>
</comment>
<reference evidence="1 2" key="1">
    <citation type="submission" date="2020-08" db="EMBL/GenBank/DDBJ databases">
        <title>Bridging the membrane lipid divide: bacteria of the FCB group superphylum have the potential to synthesize archaeal ether lipids.</title>
        <authorList>
            <person name="Villanueva L."/>
            <person name="Von Meijenfeldt F.A.B."/>
            <person name="Westbye A.B."/>
            <person name="Yadav S."/>
            <person name="Hopmans E.C."/>
            <person name="Dutilh B.E."/>
            <person name="Sinninghe Damste J.S."/>
        </authorList>
    </citation>
    <scope>NUCLEOTIDE SEQUENCE [LARGE SCALE GENOMIC DNA]</scope>
    <source>
        <strain evidence="1">NIOZ-UU30</strain>
    </source>
</reference>
<dbReference type="EMBL" id="JACNJH010000163">
    <property type="protein sequence ID" value="MBC8361999.1"/>
    <property type="molecule type" value="Genomic_DNA"/>
</dbReference>
<accession>A0A8J6NV50</accession>
<dbReference type="Proteomes" id="UP000603434">
    <property type="component" value="Unassembled WGS sequence"/>
</dbReference>
<name>A0A8J6NV50_9BACT</name>
<protein>
    <submittedName>
        <fullName evidence="1">Uncharacterized protein</fullName>
    </submittedName>
</protein>
<proteinExistence type="predicted"/>
<organism evidence="1 2">
    <name type="scientific">Candidatus Desulfatibia profunda</name>
    <dbReference type="NCBI Taxonomy" id="2841695"/>
    <lineage>
        <taxon>Bacteria</taxon>
        <taxon>Pseudomonadati</taxon>
        <taxon>Thermodesulfobacteriota</taxon>
        <taxon>Desulfobacteria</taxon>
        <taxon>Desulfobacterales</taxon>
        <taxon>Desulfobacterales incertae sedis</taxon>
        <taxon>Candidatus Desulfatibia</taxon>
    </lineage>
</organism>
<evidence type="ECO:0000313" key="2">
    <source>
        <dbReference type="Proteomes" id="UP000603434"/>
    </source>
</evidence>
<dbReference type="AlphaFoldDB" id="A0A8J6NV50"/>
<sequence length="304" mass="35623">MIYEYAIEPALAVAWAKHRNEFEYYYEKFGLGQPKIMSEFPKFKNWRKQFRQAAAGAQDFEVQRITALFNLLIERRIYRDGFSYDGTVTWLENAEKENGRCPFHTILSAENPRKHKGILTPEAIKTSVLWKTEEQDYCARMSLDMAKLVSPMLSNCFELYFIDPHFGPENFRHRRPLEAFLNEMAVNRCGKPFPNCIEIHTSNKADSVFFKDTCQEKLPKLVPSGYRVRLKRWVERPSGEKFHQRFILSDIGGVEVDPGLNDGKEGESFKVMLLKRKMFEKHWQYFIIAPAFDLAETPLEIRKA</sequence>
<gene>
    <name evidence="1" type="ORF">H8E23_11445</name>
</gene>